<sequence length="260" mass="28224">MLKQFLLASFACALAVVSGFGVSTKAEAKPVYTVAMDAAYPPFGSQDLKSKEYVGYDVDIIKAIAAKEGFAVKIRNLQFDGLIPALRTGNIDIAINDITITPDRAKNVDFSHRYYIAGLGVVVQKNNRTIRTAKDLEGKRLGVSIGSTGEEAARKIKNADVHVYNQLNEAYLELRNGGVDAVVNDIPTNDYYVATAGRGAVKALPVALTQEDLGIAVKKGNTKLLTQINDGLAKIKKDGEFAKIYHKWFGKQPPKALLHD</sequence>
<dbReference type="PANTHER" id="PTHR35936">
    <property type="entry name" value="MEMBRANE-BOUND LYTIC MUREIN TRANSGLYCOSYLASE F"/>
    <property type="match status" value="1"/>
</dbReference>
<dbReference type="EMBL" id="BGZJ01000001">
    <property type="protein sequence ID" value="GBO93730.1"/>
    <property type="molecule type" value="Genomic_DNA"/>
</dbReference>
<dbReference type="InterPro" id="IPR001320">
    <property type="entry name" value="Iontro_rcpt_C"/>
</dbReference>
<dbReference type="InterPro" id="IPR001638">
    <property type="entry name" value="Solute-binding_3/MltF_N"/>
</dbReference>
<dbReference type="SMART" id="SM00079">
    <property type="entry name" value="PBPe"/>
    <property type="match status" value="1"/>
</dbReference>
<evidence type="ECO:0000256" key="2">
    <source>
        <dbReference type="SAM" id="SignalP"/>
    </source>
</evidence>
<organism evidence="5 6">
    <name type="scientific">Mesosutterella multiformis</name>
    <dbReference type="NCBI Taxonomy" id="2259133"/>
    <lineage>
        <taxon>Bacteria</taxon>
        <taxon>Pseudomonadati</taxon>
        <taxon>Pseudomonadota</taxon>
        <taxon>Betaproteobacteria</taxon>
        <taxon>Burkholderiales</taxon>
        <taxon>Sutterellaceae</taxon>
        <taxon>Mesosutterella</taxon>
    </lineage>
</organism>
<dbReference type="Gene3D" id="3.40.190.10">
    <property type="entry name" value="Periplasmic binding protein-like II"/>
    <property type="match status" value="2"/>
</dbReference>
<dbReference type="GO" id="GO:0016020">
    <property type="term" value="C:membrane"/>
    <property type="evidence" value="ECO:0007669"/>
    <property type="project" value="InterPro"/>
</dbReference>
<feature type="chain" id="PRO_5030071284" evidence="2">
    <location>
        <begin position="29"/>
        <end position="260"/>
    </location>
</feature>
<protein>
    <submittedName>
        <fullName evidence="5">Basic amino acid ABC transporter substrate-binding protein</fullName>
    </submittedName>
</protein>
<accession>A0A401LH43</accession>
<feature type="signal peptide" evidence="2">
    <location>
        <begin position="1"/>
        <end position="28"/>
    </location>
</feature>
<name>A0A388SE72_9BURK</name>
<dbReference type="PANTHER" id="PTHR35936:SF38">
    <property type="entry name" value="GLUTAMINE-BINDING PERIPLASMIC PROTEIN"/>
    <property type="match status" value="1"/>
</dbReference>
<evidence type="ECO:0000256" key="1">
    <source>
        <dbReference type="ARBA" id="ARBA00022729"/>
    </source>
</evidence>
<dbReference type="CDD" id="cd13624">
    <property type="entry name" value="PBP2_Arg_Lys_His"/>
    <property type="match status" value="1"/>
</dbReference>
<evidence type="ECO:0000313" key="6">
    <source>
        <dbReference type="Proteomes" id="UP000266091"/>
    </source>
</evidence>
<dbReference type="RefSeq" id="WP_049686409.1">
    <property type="nucleotide sequence ID" value="NZ_BGZJ01000001.1"/>
</dbReference>
<keyword evidence="1 2" id="KW-0732">Signal</keyword>
<dbReference type="SMART" id="SM00062">
    <property type="entry name" value="PBPb"/>
    <property type="match status" value="1"/>
</dbReference>
<comment type="caution">
    <text evidence="5">The sequence shown here is derived from an EMBL/GenBank/DDBJ whole genome shotgun (WGS) entry which is preliminary data.</text>
</comment>
<accession>A0A388SE72</accession>
<dbReference type="Pfam" id="PF00497">
    <property type="entry name" value="SBP_bac_3"/>
    <property type="match status" value="1"/>
</dbReference>
<dbReference type="GO" id="GO:0015276">
    <property type="term" value="F:ligand-gated monoatomic ion channel activity"/>
    <property type="evidence" value="ECO:0007669"/>
    <property type="project" value="InterPro"/>
</dbReference>
<dbReference type="AlphaFoldDB" id="A0A388SE72"/>
<evidence type="ECO:0000259" key="3">
    <source>
        <dbReference type="SMART" id="SM00062"/>
    </source>
</evidence>
<feature type="domain" description="Ionotropic glutamate receptor C-terminal" evidence="4">
    <location>
        <begin position="31"/>
        <end position="251"/>
    </location>
</feature>
<keyword evidence="6" id="KW-1185">Reference proteome</keyword>
<reference evidence="5 6" key="1">
    <citation type="journal article" date="2018" name="Int. J. Syst. Evol. Microbiol.">
        <title>Mesosutterella multiformis gen. nov., sp. nov., a member of the family Sutterellaceae and Sutterella megalosphaeroides sp. nov., isolated from human faeces.</title>
        <authorList>
            <person name="Sakamoto M."/>
            <person name="Ikeyama N."/>
            <person name="Kunihiro T."/>
            <person name="Iino T."/>
            <person name="Yuki M."/>
            <person name="Ohkuma M."/>
        </authorList>
    </citation>
    <scope>NUCLEOTIDE SEQUENCE [LARGE SCALE GENOMIC DNA]</scope>
    <source>
        <strain evidence="5 6">4NBBH2</strain>
    </source>
</reference>
<feature type="domain" description="Solute-binding protein family 3/N-terminal" evidence="3">
    <location>
        <begin position="31"/>
        <end position="252"/>
    </location>
</feature>
<proteinExistence type="predicted"/>
<evidence type="ECO:0000259" key="4">
    <source>
        <dbReference type="SMART" id="SM00079"/>
    </source>
</evidence>
<dbReference type="Proteomes" id="UP000266091">
    <property type="component" value="Unassembled WGS sequence"/>
</dbReference>
<gene>
    <name evidence="5" type="ORF">MESMUL_10840</name>
</gene>
<dbReference type="SUPFAM" id="SSF53850">
    <property type="entry name" value="Periplasmic binding protein-like II"/>
    <property type="match status" value="1"/>
</dbReference>
<evidence type="ECO:0000313" key="5">
    <source>
        <dbReference type="EMBL" id="GBO93730.1"/>
    </source>
</evidence>
<dbReference type="OrthoDB" id="368476at2"/>